<evidence type="ECO:0000313" key="1">
    <source>
        <dbReference type="EMBL" id="AGX04000.1"/>
    </source>
</evidence>
<keyword evidence="2" id="KW-1185">Reference proteome</keyword>
<dbReference type="PATRIC" id="fig|1367477.3.peg.2025"/>
<dbReference type="KEGG" id="bif:N288_10425"/>
<gene>
    <name evidence="1" type="ORF">N288_10425</name>
</gene>
<reference evidence="1 2" key="1">
    <citation type="submission" date="2013-07" db="EMBL/GenBank/DDBJ databases">
        <title>Complete genome sequence of Bacillus infantis NRRL B-14911 that has potential to induce cardiac disease by antigenic mimicry.</title>
        <authorList>
            <person name="Massilamany C."/>
            <person name="Smith T.P.L."/>
            <person name="Loy J.D."/>
            <person name="Barletta R."/>
            <person name="Reddy J."/>
        </authorList>
    </citation>
    <scope>NUCLEOTIDE SEQUENCE [LARGE SCALE GENOMIC DNA]</scope>
    <source>
        <strain evidence="1 2">NRRL B-14911</strain>
    </source>
</reference>
<sequence length="143" mass="16849">MHMQIKGWTQFRSLVRWSVVFHHVEGLWFYLLLKYGAMLKDGVPCEGIMLNSGQYVRFIYLLRKDLWSYNLKKRDLYSHSQIQSSIMLLKKLSLITAELFSHDFLFPVPGVGKYENNRKLAEMEEASAAEVQPKTDQNLFFRP</sequence>
<dbReference type="HOGENOM" id="CLU_1802204_0_0_9"/>
<accession>U5L9B0</accession>
<protein>
    <submittedName>
        <fullName evidence="1">Uncharacterized protein</fullName>
    </submittedName>
</protein>
<dbReference type="RefSeq" id="WP_009790957.1">
    <property type="nucleotide sequence ID" value="NC_022524.1"/>
</dbReference>
<proteinExistence type="predicted"/>
<dbReference type="OrthoDB" id="1821976at2"/>
<name>U5L9B0_9BACI</name>
<dbReference type="EMBL" id="CP006643">
    <property type="protein sequence ID" value="AGX04000.1"/>
    <property type="molecule type" value="Genomic_DNA"/>
</dbReference>
<dbReference type="Proteomes" id="UP000017805">
    <property type="component" value="Chromosome"/>
</dbReference>
<evidence type="ECO:0000313" key="2">
    <source>
        <dbReference type="Proteomes" id="UP000017805"/>
    </source>
</evidence>
<organism evidence="1 2">
    <name type="scientific">Bacillus infantis NRRL B-14911</name>
    <dbReference type="NCBI Taxonomy" id="1367477"/>
    <lineage>
        <taxon>Bacteria</taxon>
        <taxon>Bacillati</taxon>
        <taxon>Bacillota</taxon>
        <taxon>Bacilli</taxon>
        <taxon>Bacillales</taxon>
        <taxon>Bacillaceae</taxon>
        <taxon>Bacillus</taxon>
    </lineage>
</organism>
<dbReference type="AlphaFoldDB" id="U5L9B0"/>